<sequence>MRPAPVYCRTRGDCMDQVEALLREHPGGALIGFDFPIGYPRAEDDRPVLPEGRALVETIAAQIVDRPDGTGNRFAVAAALNREIRQRTRRAQGPFWGVPAAQATADVTVKKPRETGVAEYRPVERMLRARKRNIQSAWKLLGAGSVGSQALLGLPAVARVLRLAGRRGRLWPFESVDREDALVVAEIWPTLGDFRSSRYAGVAIKDARQVLAMRDAVLDEPERVRAELLAPPAEPTGWILGVPR</sequence>
<dbReference type="AlphaFoldDB" id="A0A9X3EHQ8"/>
<dbReference type="Proteomes" id="UP001150924">
    <property type="component" value="Unassembled WGS sequence"/>
</dbReference>
<accession>A0A9X3EHQ8</accession>
<dbReference type="RefSeq" id="WP_267765839.1">
    <property type="nucleotide sequence ID" value="NZ_JAPNKE010000002.1"/>
</dbReference>
<dbReference type="EMBL" id="JAPNKE010000002">
    <property type="protein sequence ID" value="MCY1004298.1"/>
    <property type="molecule type" value="Genomic_DNA"/>
</dbReference>
<reference evidence="1" key="1">
    <citation type="submission" date="2022-11" db="EMBL/GenBank/DDBJ databases">
        <title>Minimal conservation of predation-associated metabolite biosynthetic gene clusters underscores biosynthetic potential of Myxococcota including descriptions for ten novel species: Archangium lansinium sp. nov., Myxococcus landrumus sp. nov., Nannocystis bai.</title>
        <authorList>
            <person name="Ahearne A."/>
            <person name="Stevens C."/>
            <person name="Phillips K."/>
        </authorList>
    </citation>
    <scope>NUCLEOTIDE SEQUENCE</scope>
    <source>
        <strain evidence="1">Na p29</strain>
    </source>
</reference>
<organism evidence="1 2">
    <name type="scientific">Nannocystis pusilla</name>
    <dbReference type="NCBI Taxonomy" id="889268"/>
    <lineage>
        <taxon>Bacteria</taxon>
        <taxon>Pseudomonadati</taxon>
        <taxon>Myxococcota</taxon>
        <taxon>Polyangia</taxon>
        <taxon>Nannocystales</taxon>
        <taxon>Nannocystaceae</taxon>
        <taxon>Nannocystis</taxon>
    </lineage>
</organism>
<comment type="caution">
    <text evidence="1">The sequence shown here is derived from an EMBL/GenBank/DDBJ whole genome shotgun (WGS) entry which is preliminary data.</text>
</comment>
<proteinExistence type="predicted"/>
<keyword evidence="2" id="KW-1185">Reference proteome</keyword>
<evidence type="ECO:0008006" key="3">
    <source>
        <dbReference type="Google" id="ProtNLM"/>
    </source>
</evidence>
<name>A0A9X3EHQ8_9BACT</name>
<evidence type="ECO:0000313" key="2">
    <source>
        <dbReference type="Proteomes" id="UP001150924"/>
    </source>
</evidence>
<gene>
    <name evidence="1" type="ORF">OV079_01675</name>
</gene>
<protein>
    <recommendedName>
        <fullName evidence="3">DUF429 domain-containing protein</fullName>
    </recommendedName>
</protein>
<evidence type="ECO:0000313" key="1">
    <source>
        <dbReference type="EMBL" id="MCY1004298.1"/>
    </source>
</evidence>